<dbReference type="EMBL" id="JMIH01000016">
    <property type="protein sequence ID" value="KEO73988.1"/>
    <property type="molecule type" value="Genomic_DNA"/>
</dbReference>
<dbReference type="Pfam" id="PF11138">
    <property type="entry name" value="DUF2911"/>
    <property type="match status" value="1"/>
</dbReference>
<dbReference type="STRING" id="1048983.EL17_07495"/>
<evidence type="ECO:0000313" key="2">
    <source>
        <dbReference type="EMBL" id="KEO73988.1"/>
    </source>
</evidence>
<sequence>MKKTSLLKTGILSAFLSLFAIAAMAQEEKPSPARTAEGTINSTQVTIKYSSPAVKGRTIWGEVVPMGKVWRAGANEATIVEFGSDVSVQGQALPAGKYSLFIIPDAGESTFIFNKQTGQWGTQYDQSQDQLRVKVASQESSSFEERLVYEVKSSGIEVRWAEAKAMVRVE</sequence>
<dbReference type="RefSeq" id="WP_035072677.1">
    <property type="nucleotide sequence ID" value="NZ_JMIH01000016.1"/>
</dbReference>
<keyword evidence="1" id="KW-0732">Signal</keyword>
<proteinExistence type="predicted"/>
<accession>A0A074L292</accession>
<dbReference type="Proteomes" id="UP000027821">
    <property type="component" value="Unassembled WGS sequence"/>
</dbReference>
<dbReference type="OrthoDB" id="195456at2"/>
<keyword evidence="3" id="KW-1185">Reference proteome</keyword>
<protein>
    <recommendedName>
        <fullName evidence="4">DUF2911 domain-containing protein</fullName>
    </recommendedName>
</protein>
<evidence type="ECO:0000256" key="1">
    <source>
        <dbReference type="SAM" id="SignalP"/>
    </source>
</evidence>
<evidence type="ECO:0008006" key="4">
    <source>
        <dbReference type="Google" id="ProtNLM"/>
    </source>
</evidence>
<evidence type="ECO:0000313" key="3">
    <source>
        <dbReference type="Proteomes" id="UP000027821"/>
    </source>
</evidence>
<dbReference type="eggNOG" id="COG0457">
    <property type="taxonomic scope" value="Bacteria"/>
</dbReference>
<reference evidence="2 3" key="1">
    <citation type="submission" date="2014-04" db="EMBL/GenBank/DDBJ databases">
        <title>Characterization and application of a salt tolerant electro-active bacterium.</title>
        <authorList>
            <person name="Yang L."/>
            <person name="Wei S."/>
            <person name="Tay Q.X.M."/>
        </authorList>
    </citation>
    <scope>NUCLEOTIDE SEQUENCE [LARGE SCALE GENOMIC DNA]</scope>
    <source>
        <strain evidence="2 3">LY1</strain>
    </source>
</reference>
<feature type="signal peptide" evidence="1">
    <location>
        <begin position="1"/>
        <end position="25"/>
    </location>
</feature>
<dbReference type="InterPro" id="IPR021314">
    <property type="entry name" value="DUF2911"/>
</dbReference>
<organism evidence="2 3">
    <name type="scientific">Anditalea andensis</name>
    <dbReference type="NCBI Taxonomy" id="1048983"/>
    <lineage>
        <taxon>Bacteria</taxon>
        <taxon>Pseudomonadati</taxon>
        <taxon>Bacteroidota</taxon>
        <taxon>Cytophagia</taxon>
        <taxon>Cytophagales</taxon>
        <taxon>Cytophagaceae</taxon>
        <taxon>Anditalea</taxon>
    </lineage>
</organism>
<feature type="chain" id="PRO_5001695647" description="DUF2911 domain-containing protein" evidence="1">
    <location>
        <begin position="26"/>
        <end position="170"/>
    </location>
</feature>
<name>A0A074L292_9BACT</name>
<comment type="caution">
    <text evidence="2">The sequence shown here is derived from an EMBL/GenBank/DDBJ whole genome shotgun (WGS) entry which is preliminary data.</text>
</comment>
<gene>
    <name evidence="2" type="ORF">EL17_07495</name>
</gene>
<dbReference type="AlphaFoldDB" id="A0A074L292"/>